<accession>N1PYA1</accession>
<dbReference type="OMA" id="RIRCELY"/>
<name>N1PYA1_DOTSN</name>
<evidence type="ECO:0000259" key="1">
    <source>
        <dbReference type="Pfam" id="PF06985"/>
    </source>
</evidence>
<protein>
    <recommendedName>
        <fullName evidence="1">Heterokaryon incompatibility domain-containing protein</fullName>
    </recommendedName>
</protein>
<dbReference type="Proteomes" id="UP000016933">
    <property type="component" value="Unassembled WGS sequence"/>
</dbReference>
<dbReference type="InterPro" id="IPR052895">
    <property type="entry name" value="HetReg/Transcr_Mod"/>
</dbReference>
<dbReference type="OrthoDB" id="3921930at2759"/>
<dbReference type="HOGENOM" id="CLU_004184_6_2_1"/>
<keyword evidence="3" id="KW-1185">Reference proteome</keyword>
<reference evidence="2 3" key="2">
    <citation type="journal article" date="2012" name="PLoS Pathog.">
        <title>Diverse lifestyles and strategies of plant pathogenesis encoded in the genomes of eighteen Dothideomycetes fungi.</title>
        <authorList>
            <person name="Ohm R.A."/>
            <person name="Feau N."/>
            <person name="Henrissat B."/>
            <person name="Schoch C.L."/>
            <person name="Horwitz B.A."/>
            <person name="Barry K.W."/>
            <person name="Condon B.J."/>
            <person name="Copeland A.C."/>
            <person name="Dhillon B."/>
            <person name="Glaser F."/>
            <person name="Hesse C.N."/>
            <person name="Kosti I."/>
            <person name="LaButti K."/>
            <person name="Lindquist E.A."/>
            <person name="Lucas S."/>
            <person name="Salamov A.A."/>
            <person name="Bradshaw R.E."/>
            <person name="Ciuffetti L."/>
            <person name="Hamelin R.C."/>
            <person name="Kema G.H.J."/>
            <person name="Lawrence C."/>
            <person name="Scott J.A."/>
            <person name="Spatafora J.W."/>
            <person name="Turgeon B.G."/>
            <person name="de Wit P.J.G.M."/>
            <person name="Zhong S."/>
            <person name="Goodwin S.B."/>
            <person name="Grigoriev I.V."/>
        </authorList>
    </citation>
    <scope>NUCLEOTIDE SEQUENCE [LARGE SCALE GENOMIC DNA]</scope>
    <source>
        <strain evidence="3">NZE10 / CBS 128990</strain>
    </source>
</reference>
<proteinExistence type="predicted"/>
<dbReference type="InterPro" id="IPR010730">
    <property type="entry name" value="HET"/>
</dbReference>
<feature type="non-terminal residue" evidence="2">
    <location>
        <position position="129"/>
    </location>
</feature>
<evidence type="ECO:0000313" key="2">
    <source>
        <dbReference type="EMBL" id="EME47179.1"/>
    </source>
</evidence>
<sequence length="129" mass="14501">YTSLGGDRKIRVLVLQAPTFQDEAVQCSLEETELDANARYSALSYTWATETGDATKSKSIELDGKPFAVTENLHSALLRIRSDKQEPQRLWVDAVCINQCDEEEKSRQVSMMEHIYSFATKVIGWLGNG</sequence>
<dbReference type="Pfam" id="PF06985">
    <property type="entry name" value="HET"/>
    <property type="match status" value="1"/>
</dbReference>
<gene>
    <name evidence="2" type="ORF">DOTSEDRAFT_97708</name>
</gene>
<dbReference type="EMBL" id="KB446536">
    <property type="protein sequence ID" value="EME47179.1"/>
    <property type="molecule type" value="Genomic_DNA"/>
</dbReference>
<feature type="domain" description="Heterokaryon incompatibility" evidence="1">
    <location>
        <begin position="40"/>
        <end position="128"/>
    </location>
</feature>
<feature type="non-terminal residue" evidence="2">
    <location>
        <position position="1"/>
    </location>
</feature>
<organism evidence="2 3">
    <name type="scientific">Dothistroma septosporum (strain NZE10 / CBS 128990)</name>
    <name type="common">Red band needle blight fungus</name>
    <name type="synonym">Mycosphaerella pini</name>
    <dbReference type="NCBI Taxonomy" id="675120"/>
    <lineage>
        <taxon>Eukaryota</taxon>
        <taxon>Fungi</taxon>
        <taxon>Dikarya</taxon>
        <taxon>Ascomycota</taxon>
        <taxon>Pezizomycotina</taxon>
        <taxon>Dothideomycetes</taxon>
        <taxon>Dothideomycetidae</taxon>
        <taxon>Mycosphaerellales</taxon>
        <taxon>Mycosphaerellaceae</taxon>
        <taxon>Dothistroma</taxon>
    </lineage>
</organism>
<dbReference type="STRING" id="675120.N1PYA1"/>
<reference evidence="3" key="1">
    <citation type="journal article" date="2012" name="PLoS Genet.">
        <title>The genomes of the fungal plant pathogens Cladosporium fulvum and Dothistroma septosporum reveal adaptation to different hosts and lifestyles but also signatures of common ancestry.</title>
        <authorList>
            <person name="de Wit P.J.G.M."/>
            <person name="van der Burgt A."/>
            <person name="Oekmen B."/>
            <person name="Stergiopoulos I."/>
            <person name="Abd-Elsalam K.A."/>
            <person name="Aerts A.L."/>
            <person name="Bahkali A.H."/>
            <person name="Beenen H.G."/>
            <person name="Chettri P."/>
            <person name="Cox M.P."/>
            <person name="Datema E."/>
            <person name="de Vries R.P."/>
            <person name="Dhillon B."/>
            <person name="Ganley A.R."/>
            <person name="Griffiths S.A."/>
            <person name="Guo Y."/>
            <person name="Hamelin R.C."/>
            <person name="Henrissat B."/>
            <person name="Kabir M.S."/>
            <person name="Jashni M.K."/>
            <person name="Kema G."/>
            <person name="Klaubauf S."/>
            <person name="Lapidus A."/>
            <person name="Levasseur A."/>
            <person name="Lindquist E."/>
            <person name="Mehrabi R."/>
            <person name="Ohm R.A."/>
            <person name="Owen T.J."/>
            <person name="Salamov A."/>
            <person name="Schwelm A."/>
            <person name="Schijlen E."/>
            <person name="Sun H."/>
            <person name="van den Burg H.A."/>
            <person name="van Ham R.C.H.J."/>
            <person name="Zhang S."/>
            <person name="Goodwin S.B."/>
            <person name="Grigoriev I.V."/>
            <person name="Collemare J."/>
            <person name="Bradshaw R.E."/>
        </authorList>
    </citation>
    <scope>NUCLEOTIDE SEQUENCE [LARGE SCALE GENOMIC DNA]</scope>
    <source>
        <strain evidence="3">NZE10 / CBS 128990</strain>
    </source>
</reference>
<evidence type="ECO:0000313" key="3">
    <source>
        <dbReference type="Proteomes" id="UP000016933"/>
    </source>
</evidence>
<dbReference type="AlphaFoldDB" id="N1PYA1"/>
<dbReference type="PANTHER" id="PTHR24148:SF73">
    <property type="entry name" value="HET DOMAIN PROTEIN (AFU_ORTHOLOGUE AFUA_8G01020)"/>
    <property type="match status" value="1"/>
</dbReference>
<dbReference type="PANTHER" id="PTHR24148">
    <property type="entry name" value="ANKYRIN REPEAT DOMAIN-CONTAINING PROTEIN 39 HOMOLOG-RELATED"/>
    <property type="match status" value="1"/>
</dbReference>